<sequence length="133" mass="14655">MMSFFKYAAIAGLIAAIVQPAGAADEDLSQAFSICMDQAGGVTQSMIECIGAETERQDVLLNKAYKEVIAGLSSERKQQLQDVQRLWLKYRKANCDFYYDPDGGTLARVSANDCFMSATAARAKELEAFKQQH</sequence>
<dbReference type="Proteomes" id="UP001160519">
    <property type="component" value="Unassembled WGS sequence"/>
</dbReference>
<evidence type="ECO:0000313" key="3">
    <source>
        <dbReference type="EMBL" id="MDI1231637.1"/>
    </source>
</evidence>
<dbReference type="Pfam" id="PF07007">
    <property type="entry name" value="LprI"/>
    <property type="match status" value="1"/>
</dbReference>
<name>A0AA43TLY5_9GAMM</name>
<gene>
    <name evidence="3" type="ORF">PSU93_10845</name>
</gene>
<dbReference type="EMBL" id="JAQSDF010000035">
    <property type="protein sequence ID" value="MDI1231637.1"/>
    <property type="molecule type" value="Genomic_DNA"/>
</dbReference>
<feature type="signal peptide" evidence="1">
    <location>
        <begin position="1"/>
        <end position="23"/>
    </location>
</feature>
<dbReference type="Gene3D" id="1.20.1270.180">
    <property type="match status" value="1"/>
</dbReference>
<evidence type="ECO:0000259" key="2">
    <source>
        <dbReference type="Pfam" id="PF07007"/>
    </source>
</evidence>
<dbReference type="InterPro" id="IPR009739">
    <property type="entry name" value="LprI-like_N"/>
</dbReference>
<feature type="domain" description="Lysozyme inhibitor LprI-like N-terminal" evidence="2">
    <location>
        <begin position="35"/>
        <end position="126"/>
    </location>
</feature>
<protein>
    <submittedName>
        <fullName evidence="3">Lysozyme inhibitor LprI family protein</fullName>
    </submittedName>
</protein>
<keyword evidence="4" id="KW-1185">Reference proteome</keyword>
<comment type="caution">
    <text evidence="3">The sequence shown here is derived from an EMBL/GenBank/DDBJ whole genome shotgun (WGS) entry which is preliminary data.</text>
</comment>
<dbReference type="AlphaFoldDB" id="A0AA43TLY5"/>
<dbReference type="PANTHER" id="PTHR39176">
    <property type="entry name" value="PERIPLASMIC PROTEIN-RELATED"/>
    <property type="match status" value="1"/>
</dbReference>
<keyword evidence="1" id="KW-0732">Signal</keyword>
<accession>A0AA43TLY5</accession>
<evidence type="ECO:0000256" key="1">
    <source>
        <dbReference type="SAM" id="SignalP"/>
    </source>
</evidence>
<feature type="chain" id="PRO_5041328208" evidence="1">
    <location>
        <begin position="24"/>
        <end position="133"/>
    </location>
</feature>
<reference evidence="3" key="1">
    <citation type="submission" date="2023-01" db="EMBL/GenBank/DDBJ databases">
        <title>Biogeochemical cycle of methane in antarctic sediments.</title>
        <authorList>
            <person name="Roldan D.M."/>
            <person name="Menes R.J."/>
        </authorList>
    </citation>
    <scope>NUCLEOTIDE SEQUENCE [LARGE SCALE GENOMIC DNA]</scope>
    <source>
        <strain evidence="3">K-2018 MAG008</strain>
    </source>
</reference>
<proteinExistence type="predicted"/>
<dbReference type="PANTHER" id="PTHR39176:SF1">
    <property type="entry name" value="PERIPLASMIC PROTEIN"/>
    <property type="match status" value="1"/>
</dbReference>
<organism evidence="3 4">
    <name type="scientific">Candidatus Methylobacter titanis</name>
    <dbReference type="NCBI Taxonomy" id="3053457"/>
    <lineage>
        <taxon>Bacteria</taxon>
        <taxon>Pseudomonadati</taxon>
        <taxon>Pseudomonadota</taxon>
        <taxon>Gammaproteobacteria</taxon>
        <taxon>Methylococcales</taxon>
        <taxon>Methylococcaceae</taxon>
        <taxon>Methylobacter</taxon>
    </lineage>
</organism>
<evidence type="ECO:0000313" key="4">
    <source>
        <dbReference type="Proteomes" id="UP001160519"/>
    </source>
</evidence>